<dbReference type="GO" id="GO:0016874">
    <property type="term" value="F:ligase activity"/>
    <property type="evidence" value="ECO:0007669"/>
    <property type="project" value="UniProtKB-KW"/>
</dbReference>
<geneLocation type="plasmid" evidence="6 7">
    <name>unnamed</name>
</geneLocation>
<evidence type="ECO:0000313" key="6">
    <source>
        <dbReference type="EMBL" id="QQS98413.1"/>
    </source>
</evidence>
<keyword evidence="2 4" id="KW-0547">Nucleotide-binding</keyword>
<accession>A0A974NII4</accession>
<dbReference type="InterPro" id="IPR011761">
    <property type="entry name" value="ATP-grasp"/>
</dbReference>
<dbReference type="Gene3D" id="3.30.470.20">
    <property type="entry name" value="ATP-grasp fold, B domain"/>
    <property type="match status" value="1"/>
</dbReference>
<dbReference type="SUPFAM" id="SSF56059">
    <property type="entry name" value="Glutathione synthetase ATP-binding domain-like"/>
    <property type="match status" value="1"/>
</dbReference>
<dbReference type="Proteomes" id="UP000595254">
    <property type="component" value="Plasmid unnamed"/>
</dbReference>
<organism evidence="6 7">
    <name type="scientific">Peribacillus psychrosaccharolyticus</name>
    <name type="common">Bacillus psychrosaccharolyticus</name>
    <dbReference type="NCBI Taxonomy" id="1407"/>
    <lineage>
        <taxon>Bacteria</taxon>
        <taxon>Bacillati</taxon>
        <taxon>Bacillota</taxon>
        <taxon>Bacilli</taxon>
        <taxon>Bacillales</taxon>
        <taxon>Bacillaceae</taxon>
        <taxon>Peribacillus</taxon>
    </lineage>
</organism>
<dbReference type="PROSITE" id="PS50975">
    <property type="entry name" value="ATP_GRASP"/>
    <property type="match status" value="1"/>
</dbReference>
<keyword evidence="1" id="KW-0436">Ligase</keyword>
<dbReference type="AlphaFoldDB" id="A0A974NII4"/>
<keyword evidence="6" id="KW-0614">Plasmid</keyword>
<dbReference type="InterPro" id="IPR052032">
    <property type="entry name" value="ATP-dep_AA_Ligase"/>
</dbReference>
<dbReference type="PANTHER" id="PTHR43585">
    <property type="entry name" value="FUMIPYRROLE BIOSYNTHESIS PROTEIN C"/>
    <property type="match status" value="1"/>
</dbReference>
<evidence type="ECO:0000259" key="5">
    <source>
        <dbReference type="PROSITE" id="PS50975"/>
    </source>
</evidence>
<dbReference type="PANTHER" id="PTHR43585:SF2">
    <property type="entry name" value="ATP-GRASP ENZYME FSQD"/>
    <property type="match status" value="1"/>
</dbReference>
<keyword evidence="3 4" id="KW-0067">ATP-binding</keyword>
<dbReference type="KEGG" id="ppsr:I6J18_00210"/>
<evidence type="ECO:0000256" key="3">
    <source>
        <dbReference type="ARBA" id="ARBA00022840"/>
    </source>
</evidence>
<dbReference type="EMBL" id="CP068052">
    <property type="protein sequence ID" value="QQS98413.1"/>
    <property type="molecule type" value="Genomic_DNA"/>
</dbReference>
<dbReference type="RefSeq" id="WP_040375736.1">
    <property type="nucleotide sequence ID" value="NZ_CP068052.1"/>
</dbReference>
<dbReference type="GO" id="GO:0046872">
    <property type="term" value="F:metal ion binding"/>
    <property type="evidence" value="ECO:0007669"/>
    <property type="project" value="InterPro"/>
</dbReference>
<gene>
    <name evidence="6" type="ORF">I6J18_00210</name>
</gene>
<reference evidence="6 7" key="1">
    <citation type="submission" date="2021-01" db="EMBL/GenBank/DDBJ databases">
        <title>FDA dAtabase for Regulatory Grade micrObial Sequences (FDA-ARGOS): Supporting development and validation of Infectious Disease Dx tests.</title>
        <authorList>
            <person name="Nelson B."/>
            <person name="Plummer A."/>
            <person name="Tallon L."/>
            <person name="Sadzewicz L."/>
            <person name="Zhao X."/>
            <person name="Boylan J."/>
            <person name="Ott S."/>
            <person name="Bowen H."/>
            <person name="Vavikolanu K."/>
            <person name="Mehta A."/>
            <person name="Aluvathingal J."/>
            <person name="Nadendla S."/>
            <person name="Myers T."/>
            <person name="Yan Y."/>
            <person name="Sichtig H."/>
        </authorList>
    </citation>
    <scope>NUCLEOTIDE SEQUENCE [LARGE SCALE GENOMIC DNA]</scope>
    <source>
        <strain evidence="6 7">FDAARGOS_1161</strain>
        <plasmid evidence="6 7">unnamed</plasmid>
    </source>
</reference>
<protein>
    <submittedName>
        <fullName evidence="6">ATP-grasp domain-containing protein</fullName>
    </submittedName>
</protein>
<evidence type="ECO:0000313" key="7">
    <source>
        <dbReference type="Proteomes" id="UP000595254"/>
    </source>
</evidence>
<dbReference type="GO" id="GO:0005524">
    <property type="term" value="F:ATP binding"/>
    <property type="evidence" value="ECO:0007669"/>
    <property type="project" value="UniProtKB-UniRule"/>
</dbReference>
<dbReference type="Pfam" id="PF13535">
    <property type="entry name" value="ATP-grasp_4"/>
    <property type="match status" value="1"/>
</dbReference>
<evidence type="ECO:0000256" key="1">
    <source>
        <dbReference type="ARBA" id="ARBA00022598"/>
    </source>
</evidence>
<keyword evidence="7" id="KW-1185">Reference proteome</keyword>
<proteinExistence type="predicted"/>
<evidence type="ECO:0000256" key="2">
    <source>
        <dbReference type="ARBA" id="ARBA00022741"/>
    </source>
</evidence>
<evidence type="ECO:0000256" key="4">
    <source>
        <dbReference type="PROSITE-ProRule" id="PRU00409"/>
    </source>
</evidence>
<feature type="domain" description="ATP-grasp" evidence="5">
    <location>
        <begin position="114"/>
        <end position="311"/>
    </location>
</feature>
<name>A0A974NII4_PERPY</name>
<sequence>MNENKRTLLSFGYKEEMVDACKKMGLNIVSLVDPWDKPEYLPPCKDGESRVFTQDNTKNELILSALAREGKLSFDAAVSPFETTLVSCSFISQVVSKPFIEPLTAIAFRDKSFQKKLLRNKLPVADLWFIEDVNKFEIREQYPYPIILKPVAGAGTSHTYKVDNEQELISHIRKHAEDRSLPQSMIIEEFINGEEGHVDGWISNGQLQLFTVSKYGQPLINIHQGALVQSIALRPELHKDLYDRLEGFVSEALMTLGLENGVFHMEFFYNKDEDKFTFSECGARIGGGLIAHMFSHMFKIDINEILVRLALGEEVLWDNDNKTSEYTGWIYLPTISPDTKSLPDVSILKKRPGVTKVVYNWKPGQEIQDTRVSTVHRTGMALVVGDSEEQVKDRMHALIRYFLELTEINK</sequence>